<gene>
    <name evidence="3" type="ORF">LdCL_200008900</name>
</gene>
<feature type="signal peptide" evidence="2">
    <location>
        <begin position="1"/>
        <end position="28"/>
    </location>
</feature>
<proteinExistence type="predicted"/>
<evidence type="ECO:0000313" key="4">
    <source>
        <dbReference type="Proteomes" id="UP000274082"/>
    </source>
</evidence>
<organism evidence="3 4">
    <name type="scientific">Leishmania donovani</name>
    <dbReference type="NCBI Taxonomy" id="5661"/>
    <lineage>
        <taxon>Eukaryota</taxon>
        <taxon>Discoba</taxon>
        <taxon>Euglenozoa</taxon>
        <taxon>Kinetoplastea</taxon>
        <taxon>Metakinetoplastina</taxon>
        <taxon>Trypanosomatida</taxon>
        <taxon>Trypanosomatidae</taxon>
        <taxon>Leishmaniinae</taxon>
        <taxon>Leishmania</taxon>
    </lineage>
</organism>
<dbReference type="AlphaFoldDB" id="A0A3Q8IBH3"/>
<keyword evidence="1" id="KW-0812">Transmembrane</keyword>
<evidence type="ECO:0000256" key="2">
    <source>
        <dbReference type="SAM" id="SignalP"/>
    </source>
</evidence>
<accession>A0A3Q8IBH3</accession>
<dbReference type="OrthoDB" id="271837at2759"/>
<keyword evidence="4" id="KW-1185">Reference proteome</keyword>
<evidence type="ECO:0000313" key="3">
    <source>
        <dbReference type="EMBL" id="AYU78321.1"/>
    </source>
</evidence>
<reference evidence="3 4" key="1">
    <citation type="journal article" date="2018" name="Sci. Rep.">
        <title>A complete Leishmania donovani reference genome identifies novel genetic variations associated with virulence.</title>
        <authorList>
            <person name="Lypaczewski P."/>
            <person name="Hoshizaki J."/>
            <person name="Zhang W.-W."/>
            <person name="McCall L.-I."/>
            <person name="Torcivia-Rodriguez J."/>
            <person name="Simonyan V."/>
            <person name="Kaur A."/>
            <person name="Dewar K."/>
            <person name="Matlashewski G."/>
        </authorList>
    </citation>
    <scope>NUCLEOTIDE SEQUENCE [LARGE SCALE GENOMIC DNA]</scope>
    <source>
        <strain evidence="3 4">LdCL</strain>
    </source>
</reference>
<keyword evidence="1" id="KW-1133">Transmembrane helix</keyword>
<dbReference type="VEuPathDB" id="TriTrypDB:LDHU3_20.0490"/>
<keyword evidence="1" id="KW-0472">Membrane</keyword>
<keyword evidence="2" id="KW-0732">Signal</keyword>
<protein>
    <submittedName>
        <fullName evidence="3">Uncharacterized protein</fullName>
    </submittedName>
</protein>
<evidence type="ECO:0000256" key="1">
    <source>
        <dbReference type="SAM" id="Phobius"/>
    </source>
</evidence>
<dbReference type="EMBL" id="CP029519">
    <property type="protein sequence ID" value="AYU78321.1"/>
    <property type="molecule type" value="Genomic_DNA"/>
</dbReference>
<dbReference type="VEuPathDB" id="TriTrypDB:LdBPK_200420.1"/>
<dbReference type="Proteomes" id="UP000274082">
    <property type="component" value="Chromosome 20"/>
</dbReference>
<sequence>MKRSPSRIRTAALLVALLALLGTTAVRAYSVRYAGRTSANGIMNFESLGYCAQDDSGHSMMPKLRSYQLSAEDVMLANRFDMAPIGGESRQSACLSENCTWQFNHGLHYRNELTFFYGVVYKDTLRGGPVEGVYNNFAPGQPLWWGNASYWGGRQPYMASNGEWRNGNVVTYYTQWVCEYYEYQHSDASIFPTYPDGDVITEHFAGGYYHCGRLVERDSQGRWIYQRCKEPFPWWAGLVIAVISLIAVVVIIIAICGWAFYCKRTKDSKERMQKLETLADNPAHVPTQTQVGLSRTPLYNGGDQSIHDEYSDAEAEVGAH</sequence>
<feature type="chain" id="PRO_5018767932" evidence="2">
    <location>
        <begin position="29"/>
        <end position="320"/>
    </location>
</feature>
<name>A0A3Q8IBH3_LEIDO</name>
<dbReference type="VEuPathDB" id="TriTrypDB:LdCL_200008900"/>
<feature type="transmembrane region" description="Helical" evidence="1">
    <location>
        <begin position="234"/>
        <end position="261"/>
    </location>
</feature>